<evidence type="ECO:0000313" key="1">
    <source>
        <dbReference type="EMBL" id="CAB4753026.1"/>
    </source>
</evidence>
<reference evidence="2" key="1">
    <citation type="submission" date="2020-05" db="EMBL/GenBank/DDBJ databases">
        <authorList>
            <person name="Chiriac C."/>
            <person name="Salcher M."/>
            <person name="Ghai R."/>
            <person name="Kavagutti S V."/>
        </authorList>
    </citation>
    <scope>NUCLEOTIDE SEQUENCE</scope>
</reference>
<dbReference type="AlphaFoldDB" id="A0A6J7P664"/>
<evidence type="ECO:0000313" key="2">
    <source>
        <dbReference type="EMBL" id="CAB5000896.1"/>
    </source>
</evidence>
<organism evidence="2">
    <name type="scientific">freshwater metagenome</name>
    <dbReference type="NCBI Taxonomy" id="449393"/>
    <lineage>
        <taxon>unclassified sequences</taxon>
        <taxon>metagenomes</taxon>
        <taxon>ecological metagenomes</taxon>
    </lineage>
</organism>
<dbReference type="EMBL" id="CAFBOM010000302">
    <property type="protein sequence ID" value="CAB5000896.1"/>
    <property type="molecule type" value="Genomic_DNA"/>
</dbReference>
<gene>
    <name evidence="1" type="ORF">UFOPK2786_01394</name>
    <name evidence="2" type="ORF">UFOPK3957_01573</name>
</gene>
<protein>
    <submittedName>
        <fullName evidence="2">Unannotated protein</fullName>
    </submittedName>
</protein>
<sequence>MMFTTPAGKPTSFMSSAMRSALIGVSSAGFMTTVFPAASAGPIFQLQNMTGKFQGTICPTTPSGSGVT</sequence>
<name>A0A6J7P664_9ZZZZ</name>
<dbReference type="EMBL" id="CAEZYW010000239">
    <property type="protein sequence ID" value="CAB4753026.1"/>
    <property type="molecule type" value="Genomic_DNA"/>
</dbReference>
<proteinExistence type="predicted"/>
<accession>A0A6J7P664</accession>